<dbReference type="NCBIfam" id="TIGR00334">
    <property type="entry name" value="5S_RNA_mat_M5"/>
    <property type="match status" value="1"/>
</dbReference>
<evidence type="ECO:0000256" key="3">
    <source>
        <dbReference type="ARBA" id="ARBA00022552"/>
    </source>
</evidence>
<protein>
    <recommendedName>
        <fullName evidence="11 12">Ribonuclease M5</fullName>
        <ecNumber evidence="11 12">3.1.26.8</ecNumber>
    </recommendedName>
    <alternativeName>
        <fullName evidence="11">RNase M5</fullName>
    </alternativeName>
    <alternativeName>
        <fullName evidence="11">Ribosomal RNA terminal maturase M5</fullName>
    </alternativeName>
</protein>
<feature type="domain" description="Toprim" evidence="13">
    <location>
        <begin position="7"/>
        <end position="90"/>
    </location>
</feature>
<dbReference type="SUPFAM" id="SSF110455">
    <property type="entry name" value="Toprim domain"/>
    <property type="match status" value="1"/>
</dbReference>
<dbReference type="GO" id="GO:0006364">
    <property type="term" value="P:rRNA processing"/>
    <property type="evidence" value="ECO:0007669"/>
    <property type="project" value="UniProtKB-UniRule"/>
</dbReference>
<evidence type="ECO:0000256" key="12">
    <source>
        <dbReference type="NCBIfam" id="TIGR00334"/>
    </source>
</evidence>
<evidence type="ECO:0000256" key="6">
    <source>
        <dbReference type="ARBA" id="ARBA00022730"/>
    </source>
</evidence>
<accession>K2PKK4</accession>
<evidence type="ECO:0000256" key="4">
    <source>
        <dbReference type="ARBA" id="ARBA00022722"/>
    </source>
</evidence>
<dbReference type="EMBL" id="AMQS01000008">
    <property type="protein sequence ID" value="EKF51910.1"/>
    <property type="molecule type" value="Genomic_DNA"/>
</dbReference>
<evidence type="ECO:0000256" key="10">
    <source>
        <dbReference type="ARBA" id="ARBA00022884"/>
    </source>
</evidence>
<evidence type="ECO:0000256" key="7">
    <source>
        <dbReference type="ARBA" id="ARBA00022759"/>
    </source>
</evidence>
<dbReference type="GO" id="GO:0019843">
    <property type="term" value="F:rRNA binding"/>
    <property type="evidence" value="ECO:0007669"/>
    <property type="project" value="UniProtKB-KW"/>
</dbReference>
<dbReference type="PROSITE" id="PS50880">
    <property type="entry name" value="TOPRIM"/>
    <property type="match status" value="1"/>
</dbReference>
<dbReference type="eggNOG" id="COG1658">
    <property type="taxonomic scope" value="Bacteria"/>
</dbReference>
<dbReference type="CDD" id="cd01027">
    <property type="entry name" value="TOPRIM_RNase_M5_like"/>
    <property type="match status" value="1"/>
</dbReference>
<dbReference type="GO" id="GO:0046872">
    <property type="term" value="F:metal ion binding"/>
    <property type="evidence" value="ECO:0007669"/>
    <property type="project" value="UniProtKB-KW"/>
</dbReference>
<keyword evidence="7 11" id="KW-0255">Endonuclease</keyword>
<dbReference type="Pfam" id="PF01751">
    <property type="entry name" value="Toprim"/>
    <property type="match status" value="1"/>
</dbReference>
<dbReference type="FunFam" id="3.40.1360.10:FF:000006">
    <property type="entry name" value="Ribonuclease M5"/>
    <property type="match status" value="1"/>
</dbReference>
<dbReference type="InterPro" id="IPR004466">
    <property type="entry name" value="RNase_M5"/>
</dbReference>
<evidence type="ECO:0000256" key="2">
    <source>
        <dbReference type="ARBA" id="ARBA00022517"/>
    </source>
</evidence>
<keyword evidence="1 11" id="KW-0963">Cytoplasm</keyword>
<evidence type="ECO:0000256" key="1">
    <source>
        <dbReference type="ARBA" id="ARBA00022490"/>
    </source>
</evidence>
<comment type="subcellular location">
    <subcellularLocation>
        <location evidence="11">Cytoplasm</location>
    </subcellularLocation>
</comment>
<dbReference type="Proteomes" id="UP000006787">
    <property type="component" value="Unassembled WGS sequence"/>
</dbReference>
<keyword evidence="8 11" id="KW-0378">Hydrolase</keyword>
<evidence type="ECO:0000259" key="13">
    <source>
        <dbReference type="PROSITE" id="PS50880"/>
    </source>
</evidence>
<keyword evidence="9" id="KW-0460">Magnesium</keyword>
<keyword evidence="4 11" id="KW-0540">Nuclease</keyword>
<dbReference type="GO" id="GO:0005737">
    <property type="term" value="C:cytoplasm"/>
    <property type="evidence" value="ECO:0007669"/>
    <property type="project" value="UniProtKB-SubCell"/>
</dbReference>
<evidence type="ECO:0000313" key="15">
    <source>
        <dbReference type="Proteomes" id="UP000006787"/>
    </source>
</evidence>
<dbReference type="PANTHER" id="PTHR39156:SF1">
    <property type="entry name" value="RIBONUCLEASE M5"/>
    <property type="match status" value="1"/>
</dbReference>
<comment type="similarity">
    <text evidence="11">Belongs to the ribonuclease M5 family.</text>
</comment>
<dbReference type="EC" id="3.1.26.8" evidence="11 12"/>
<dbReference type="PANTHER" id="PTHR39156">
    <property type="entry name" value="RIBONUCLEASE M5"/>
    <property type="match status" value="1"/>
</dbReference>
<dbReference type="SMART" id="SM00493">
    <property type="entry name" value="TOPRIM"/>
    <property type="match status" value="1"/>
</dbReference>
<dbReference type="InterPro" id="IPR025156">
    <property type="entry name" value="RNase_M5_C"/>
</dbReference>
<comment type="catalytic activity">
    <reaction evidence="11">
        <text>Endonucleolytic cleavage of RNA, removing 21 and 42 nucleotides, respectively, from the 5'- and 3'-termini of a 5S-rRNA precursor.</text>
        <dbReference type="EC" id="3.1.26.8"/>
    </reaction>
</comment>
<dbReference type="GO" id="GO:0043822">
    <property type="term" value="F:ribonuclease M5 activity"/>
    <property type="evidence" value="ECO:0007669"/>
    <property type="project" value="UniProtKB-UniRule"/>
</dbReference>
<comment type="function">
    <text evidence="11">Required for correct processing of both the 5' and 3' ends of 5S rRNA precursor. Cleaves both sides of a double-stranded region yielding mature 5S rRNA in one step.</text>
</comment>
<evidence type="ECO:0000256" key="11">
    <source>
        <dbReference type="HAMAP-Rule" id="MF_01469"/>
    </source>
</evidence>
<evidence type="ECO:0000256" key="5">
    <source>
        <dbReference type="ARBA" id="ARBA00022723"/>
    </source>
</evidence>
<comment type="caution">
    <text evidence="14">The sequence shown here is derived from an EMBL/GenBank/DDBJ whole genome shotgun (WGS) entry which is preliminary data.</text>
</comment>
<reference evidence="14 15" key="1">
    <citation type="journal article" date="2012" name="J. Bacteriol.">
        <title>Genome Sequence of the Bacteriocin-Producing Strain Lactococcus garvieae DCC43.</title>
        <authorList>
            <person name="Gabrielsen C."/>
            <person name="Brede D.A."/>
            <person name="Hernandez P.E."/>
            <person name="Nes I.F."/>
            <person name="Diep D.B."/>
        </authorList>
    </citation>
    <scope>NUCLEOTIDE SEQUENCE [LARGE SCALE GENOMIC DNA]</scope>
    <source>
        <strain evidence="14 15">DCC43</strain>
    </source>
</reference>
<organism evidence="14 15">
    <name type="scientific">Lactococcus garvieae DCC43</name>
    <dbReference type="NCBI Taxonomy" id="1231377"/>
    <lineage>
        <taxon>Bacteria</taxon>
        <taxon>Bacillati</taxon>
        <taxon>Bacillota</taxon>
        <taxon>Bacilli</taxon>
        <taxon>Lactobacillales</taxon>
        <taxon>Streptococcaceae</taxon>
        <taxon>Lactococcus</taxon>
    </lineage>
</organism>
<keyword evidence="2 11" id="KW-0690">Ribosome biogenesis</keyword>
<gene>
    <name evidence="11" type="primary">rnmV</name>
    <name evidence="14" type="ORF">C426_0772</name>
</gene>
<dbReference type="InterPro" id="IPR006171">
    <property type="entry name" value="TOPRIM_dom"/>
</dbReference>
<evidence type="ECO:0000256" key="8">
    <source>
        <dbReference type="ARBA" id="ARBA00022801"/>
    </source>
</evidence>
<dbReference type="InterPro" id="IPR034141">
    <property type="entry name" value="TOPRIM_RNase_M5-like"/>
</dbReference>
<dbReference type="HAMAP" id="MF_01469">
    <property type="entry name" value="RNase_M5"/>
    <property type="match status" value="1"/>
</dbReference>
<keyword evidence="5" id="KW-0479">Metal-binding</keyword>
<evidence type="ECO:0000313" key="14">
    <source>
        <dbReference type="EMBL" id="EKF51910.1"/>
    </source>
</evidence>
<dbReference type="Pfam" id="PF13331">
    <property type="entry name" value="DUF4093"/>
    <property type="match status" value="1"/>
</dbReference>
<keyword evidence="6 11" id="KW-0699">rRNA-binding</keyword>
<name>K2PKK4_9LACT</name>
<sequence>MIKEKIDKVIVVEGRDDTTNLKRFYDVDTYETGGSSIDNTDIERLKVLQEKRGIVVFTDPDFQGERIRKIIMQAIPEAQHAFLKREEARPKGKGSLGVEHAKHEDLQKALGDLTGGKGILPTVTQADLITYGLILRPDSRQRREYLCEELRIGYANGKQILKRLNMFGIHLEQIKEAMKGYK</sequence>
<proteinExistence type="inferred from homology"/>
<evidence type="ECO:0000256" key="9">
    <source>
        <dbReference type="ARBA" id="ARBA00022842"/>
    </source>
</evidence>
<keyword evidence="3 11" id="KW-0698">rRNA processing</keyword>
<dbReference type="PATRIC" id="fig|1231377.3.peg.776"/>
<dbReference type="Gene3D" id="3.40.1360.10">
    <property type="match status" value="1"/>
</dbReference>
<dbReference type="AlphaFoldDB" id="K2PKK4"/>
<keyword evidence="10 11" id="KW-0694">RNA-binding</keyword>